<proteinExistence type="predicted"/>
<dbReference type="EMBL" id="OR769222">
    <property type="protein sequence ID" value="WQJ52976.1"/>
    <property type="molecule type" value="Genomic_DNA"/>
</dbReference>
<feature type="region of interest" description="Disordered" evidence="1">
    <location>
        <begin position="1021"/>
        <end position="1084"/>
    </location>
</feature>
<feature type="compositionally biased region" description="Acidic residues" evidence="1">
    <location>
        <begin position="811"/>
        <end position="843"/>
    </location>
</feature>
<feature type="region of interest" description="Disordered" evidence="1">
    <location>
        <begin position="1348"/>
        <end position="1400"/>
    </location>
</feature>
<name>A0ABZ0Z2T1_9CAUD</name>
<organism evidence="2 3">
    <name type="scientific">phage Lak_Megaphage_RVC_JS4_GC31</name>
    <dbReference type="NCBI Taxonomy" id="3109228"/>
    <lineage>
        <taxon>Viruses</taxon>
        <taxon>Duplodnaviria</taxon>
        <taxon>Heunggongvirae</taxon>
        <taxon>Uroviricota</taxon>
        <taxon>Caudoviricetes</taxon>
        <taxon>Caudoviricetes code 15 clade</taxon>
    </lineage>
</organism>
<evidence type="ECO:0000313" key="2">
    <source>
        <dbReference type="EMBL" id="WQJ52976.1"/>
    </source>
</evidence>
<sequence length="1620" mass="184786">MTKLNKNELLDGVRNIIEEGFKYNSESFDGTTKFNIHRYVNGLIEEGHKNPELMTYLLRYDSALNNGAKDFMLFEQFGQGLTKFAKGNKSVKAVIEQMNQTIATDGAALVGFQLIERIEDPYIKDDVTNAFNHYIADKCAETRDELIESLEPLLMVSDPVAMKINLLITEDTSMSANFIHADYVNESEAKAFNDKLQSQRDKKRMDQIFTKVKRYIDEQLEEDEKSRLTEKEEYCLNAIVNNNGINLAEHINNIRHSDAGSNERLMEVLSLYSNAINQGAYEERLYETFIQNVSKFNYLLPVDKAIKAINEKVSEKREEITLTKILEEMKDDHASFIYVELIQEDVARYVKEPNATNRVQLRNALMPYASDPYINEMFNVLYADNSRRANELTEKALNIKDQINIIRENATVSNIYTPVQYIRENECIFNVNGQFYVKKGNNIAVLDEKYVDQLDERFVELCQLVNDPHVEINEDYIILHGNDKYATIYEGYVDIYGHKESKESLRNLREMCMKYDDYDTNFYIMCSCLLENFNNIAKVDWAKHVTLNENNNISADLFKLDQNIFIATHNDAIAQHTFYRNVNPIFCKNKLNEHMGINVSSLFSDLLPSQDKIILKLNETKNSYEDSIEKYEDMIEKLKKALKTASEENKEKLEKAVEDAEEKLKDIKDEYKEWQKQADAATGASDEESDNAEDSTIVKENPNEPMSDEEVEASRDELSQPLDTDDDVENTDNFSEEETDEEDGISDDEFAAYLGTDDEETDTEFDDDEEDSEFDETDSEDDEEDEEPENPAFDDDEEDDEEQFAEVNLDNNEDDDDIFEPENTEEGESDESDESDELTDETPENVISSETSEEDEEQGEDGDAATDVFGGNVNDPLGNNTEITELPGNTPKTQEDENAEAYQPKFSYKIADVMFDENVKENKKEKSGSVIVIVPMIDGTGKKYVENKTIEFYLDDSNAPVLDNEPMTNELYAAVIDAIKNHPDYAEICDTAEPANEQIGPTIAALKADEDEDEDWEAEYLRNGNEEDRGEYGLGSNEEDDEWDQIMNSDDNSDNDTIFGFNMSDFDDEDEDNEDENENDESKETVIIPTYKSGKTEIELPAANVDNTEIPESQKTKKEKALKENKTLKITPVFKNKNGKSFFLNEATIKASEKQGKKVAPLAEEIIDGSNINEISSPDSTGNEPIENYNEETDFDTLSRMRSKAVKSAEKTRFDSNNVIVTDMEEYGNGTDTVTYFIISQDYDDHDTESYAIYQIGADIYYRNAEEFYQILEDFKDEVPGQTIESLKVCYTDKDEPITSYSIQDVDDCMFIISSVFSSLTGKSYDNITETVNENCKIRRSTKIDSDNDIDQSKAANDAKYGTAEEKSFKQELEDKQKKDGTIGALDPQQEENASYNPKLPNVNLISEKNNPFLEEGTIIEYEVNDKVLYKGESWNVFSITGVYGDKQHLRITKEGQVLDVTSNEVKPDPAQFQDIDNIPDQFEFDKNNLSKTPTNPKAEKMADLNGKTVECNIVVDSTILTGTLNGDKFKANLQDILEGLDDIRVNVGDKEEKWHKDNISIEQENWPYAVIASEDDEPLRKIKVSPMSYVEAKEDNDLVDCVVGDKPTQLPKRVIRIIA</sequence>
<feature type="compositionally biased region" description="Basic and acidic residues" evidence="1">
    <location>
        <begin position="1363"/>
        <end position="1381"/>
    </location>
</feature>
<feature type="compositionally biased region" description="Acidic residues" evidence="1">
    <location>
        <begin position="723"/>
        <end position="804"/>
    </location>
</feature>
<reference evidence="2 3" key="1">
    <citation type="submission" date="2023-11" db="EMBL/GenBank/DDBJ databases">
        <authorList>
            <person name="Cook R."/>
            <person name="Crisci M."/>
            <person name="Pye H."/>
            <person name="Adriaenssens E."/>
            <person name="Santini J."/>
        </authorList>
    </citation>
    <scope>NUCLEOTIDE SEQUENCE [LARGE SCALE GENOMIC DNA]</scope>
    <source>
        <strain evidence="2">Lak_Megaphage_RVC_JS4_GC31</strain>
    </source>
</reference>
<protein>
    <submittedName>
        <fullName evidence="2">Uncharacterized protein</fullName>
    </submittedName>
</protein>
<feature type="region of interest" description="Disordered" evidence="1">
    <location>
        <begin position="675"/>
        <end position="899"/>
    </location>
</feature>
<evidence type="ECO:0000313" key="3">
    <source>
        <dbReference type="Proteomes" id="UP001349343"/>
    </source>
</evidence>
<evidence type="ECO:0000256" key="1">
    <source>
        <dbReference type="SAM" id="MobiDB-lite"/>
    </source>
</evidence>
<feature type="compositionally biased region" description="Acidic residues" evidence="1">
    <location>
        <begin position="851"/>
        <end position="864"/>
    </location>
</feature>
<dbReference type="Proteomes" id="UP001349343">
    <property type="component" value="Segment"/>
</dbReference>
<accession>A0ABZ0Z2T1</accession>
<keyword evidence="3" id="KW-1185">Reference proteome</keyword>
<feature type="compositionally biased region" description="Acidic residues" evidence="1">
    <location>
        <begin position="1065"/>
        <end position="1081"/>
    </location>
</feature>